<proteinExistence type="inferred from homology"/>
<evidence type="ECO:0000313" key="5">
    <source>
        <dbReference type="Proteomes" id="UP000027120"/>
    </source>
</evidence>
<dbReference type="EMBL" id="KK784980">
    <property type="protein sequence ID" value="KDO55772.1"/>
    <property type="molecule type" value="Genomic_DNA"/>
</dbReference>
<dbReference type="Gene3D" id="1.25.40.10">
    <property type="entry name" value="Tetratricopeptide repeat domain"/>
    <property type="match status" value="3"/>
</dbReference>
<protein>
    <recommendedName>
        <fullName evidence="6">Pentacotripeptide-repeat region of PRORP domain-containing protein</fullName>
    </recommendedName>
</protein>
<dbReference type="Pfam" id="PF13041">
    <property type="entry name" value="PPR_2"/>
    <property type="match status" value="2"/>
</dbReference>
<dbReference type="InterPro" id="IPR002885">
    <property type="entry name" value="PPR_rpt"/>
</dbReference>
<feature type="repeat" description="PPR" evidence="3">
    <location>
        <begin position="275"/>
        <end position="309"/>
    </location>
</feature>
<dbReference type="SMR" id="A0A067EX48"/>
<dbReference type="Pfam" id="PF01535">
    <property type="entry name" value="PPR"/>
    <property type="match status" value="2"/>
</dbReference>
<evidence type="ECO:0000256" key="2">
    <source>
        <dbReference type="ARBA" id="ARBA00022737"/>
    </source>
</evidence>
<sequence>MATASRFYKFVSRFKPYTKVTAPSSRRIDSISVSFLRRTKVNCITSVPVGSLWISPSFATVSKISGNYQSLVTGASLDEEDVTNEVLNRILASVENGSKSAKEMCNGYIEKLCKAGNVSAAVRLLQSLRDKNIFLPNAYNCVLVASAETNDIDLSFQILKDLLVSSRTLSSDCYTNFARAFIMTDDCTQLLIFIEEVVQIASPESIIVVNRIIFAFAKSRQIEKALLIFDHIKGLKCKPDLITYNIVLDILGRVGRVNDMLNEFASMKEAGVVPDFISYNTLLNNLRKIRRLDLCLIYFREMGESGIKPDLLTYTALIDSFGRTGNIEESLRLFNDMKQQQIRPSIYVYRSLIDNLKKMGKVDLAMTIFEEMNSSLSDLAGPKDFKRKAR</sequence>
<feature type="repeat" description="PPR" evidence="3">
    <location>
        <begin position="310"/>
        <end position="344"/>
    </location>
</feature>
<organism evidence="4 5">
    <name type="scientific">Citrus sinensis</name>
    <name type="common">Sweet orange</name>
    <name type="synonym">Citrus aurantium var. sinensis</name>
    <dbReference type="NCBI Taxonomy" id="2711"/>
    <lineage>
        <taxon>Eukaryota</taxon>
        <taxon>Viridiplantae</taxon>
        <taxon>Streptophyta</taxon>
        <taxon>Embryophyta</taxon>
        <taxon>Tracheophyta</taxon>
        <taxon>Spermatophyta</taxon>
        <taxon>Magnoliopsida</taxon>
        <taxon>eudicotyledons</taxon>
        <taxon>Gunneridae</taxon>
        <taxon>Pentapetalae</taxon>
        <taxon>rosids</taxon>
        <taxon>malvids</taxon>
        <taxon>Sapindales</taxon>
        <taxon>Rutaceae</taxon>
        <taxon>Aurantioideae</taxon>
        <taxon>Citrus</taxon>
    </lineage>
</organism>
<dbReference type="NCBIfam" id="TIGR00756">
    <property type="entry name" value="PPR"/>
    <property type="match status" value="5"/>
</dbReference>
<dbReference type="PROSITE" id="PS51375">
    <property type="entry name" value="PPR"/>
    <property type="match status" value="4"/>
</dbReference>
<feature type="repeat" description="PPR" evidence="3">
    <location>
        <begin position="240"/>
        <end position="274"/>
    </location>
</feature>
<gene>
    <name evidence="4" type="ORF">CISIN_1g016395mg</name>
</gene>
<keyword evidence="2" id="KW-0677">Repeat</keyword>
<reference evidence="4 5" key="1">
    <citation type="submission" date="2014-04" db="EMBL/GenBank/DDBJ databases">
        <authorList>
            <consortium name="International Citrus Genome Consortium"/>
            <person name="Gmitter F."/>
            <person name="Chen C."/>
            <person name="Farmerie W."/>
            <person name="Harkins T."/>
            <person name="Desany B."/>
            <person name="Mohiuddin M."/>
            <person name="Kodira C."/>
            <person name="Borodovsky M."/>
            <person name="Lomsadze A."/>
            <person name="Burns P."/>
            <person name="Jenkins J."/>
            <person name="Prochnik S."/>
            <person name="Shu S."/>
            <person name="Chapman J."/>
            <person name="Pitluck S."/>
            <person name="Schmutz J."/>
            <person name="Rokhsar D."/>
        </authorList>
    </citation>
    <scope>NUCLEOTIDE SEQUENCE</scope>
</reference>
<name>A0A067EX48_CITSI</name>
<comment type="similarity">
    <text evidence="1">Belongs to the PPR family. P subfamily.</text>
</comment>
<dbReference type="GO" id="GO:0005737">
    <property type="term" value="C:cytoplasm"/>
    <property type="evidence" value="ECO:0000318"/>
    <property type="project" value="GO_Central"/>
</dbReference>
<evidence type="ECO:0000256" key="1">
    <source>
        <dbReference type="ARBA" id="ARBA00007626"/>
    </source>
</evidence>
<dbReference type="PaxDb" id="2711-XP_006469838.1"/>
<dbReference type="eggNOG" id="KOG4197">
    <property type="taxonomic scope" value="Eukaryota"/>
</dbReference>
<evidence type="ECO:0000313" key="4">
    <source>
        <dbReference type="EMBL" id="KDO55772.1"/>
    </source>
</evidence>
<feature type="repeat" description="PPR" evidence="3">
    <location>
        <begin position="345"/>
        <end position="375"/>
    </location>
</feature>
<dbReference type="GO" id="GO:0003729">
    <property type="term" value="F:mRNA binding"/>
    <property type="evidence" value="ECO:0000318"/>
    <property type="project" value="GO_Central"/>
</dbReference>
<dbReference type="Proteomes" id="UP000027120">
    <property type="component" value="Unassembled WGS sequence"/>
</dbReference>
<dbReference type="PANTHER" id="PTHR47447">
    <property type="entry name" value="OS03G0856100 PROTEIN"/>
    <property type="match status" value="1"/>
</dbReference>
<dbReference type="AlphaFoldDB" id="A0A067EX48"/>
<evidence type="ECO:0000256" key="3">
    <source>
        <dbReference type="PROSITE-ProRule" id="PRU00708"/>
    </source>
</evidence>
<evidence type="ECO:0008006" key="6">
    <source>
        <dbReference type="Google" id="ProtNLM"/>
    </source>
</evidence>
<keyword evidence="5" id="KW-1185">Reference proteome</keyword>
<dbReference type="PANTHER" id="PTHR47447:SF28">
    <property type="entry name" value="PENTACOTRIPEPTIDE-REPEAT REGION OF PRORP DOMAIN-CONTAINING PROTEIN"/>
    <property type="match status" value="1"/>
</dbReference>
<dbReference type="GO" id="GO:0006397">
    <property type="term" value="P:mRNA processing"/>
    <property type="evidence" value="ECO:0000318"/>
    <property type="project" value="GO_Central"/>
</dbReference>
<accession>A0A067EX48</accession>
<dbReference type="InterPro" id="IPR011990">
    <property type="entry name" value="TPR-like_helical_dom_sf"/>
</dbReference>